<dbReference type="SMART" id="SM00530">
    <property type="entry name" value="HTH_XRE"/>
    <property type="match status" value="1"/>
</dbReference>
<dbReference type="AlphaFoldDB" id="A0A1H2XT03"/>
<dbReference type="InterPro" id="IPR050807">
    <property type="entry name" value="TransReg_Diox_bact_type"/>
</dbReference>
<dbReference type="STRING" id="1007099.SAMN05216287_2003"/>
<keyword evidence="4" id="KW-1185">Reference proteome</keyword>
<dbReference type="RefSeq" id="WP_090227247.1">
    <property type="nucleotide sequence ID" value="NZ_FNNU01000002.1"/>
</dbReference>
<dbReference type="PANTHER" id="PTHR46797:SF1">
    <property type="entry name" value="METHYLPHOSPHONATE SYNTHASE"/>
    <property type="match status" value="1"/>
</dbReference>
<name>A0A1H2XT03_9PSED</name>
<organism evidence="3 4">
    <name type="scientific">Pseudomonas kuykendallii</name>
    <dbReference type="NCBI Taxonomy" id="1007099"/>
    <lineage>
        <taxon>Bacteria</taxon>
        <taxon>Pseudomonadati</taxon>
        <taxon>Pseudomonadota</taxon>
        <taxon>Gammaproteobacteria</taxon>
        <taxon>Pseudomonadales</taxon>
        <taxon>Pseudomonadaceae</taxon>
        <taxon>Pseudomonas</taxon>
    </lineage>
</organism>
<dbReference type="GO" id="GO:0005829">
    <property type="term" value="C:cytosol"/>
    <property type="evidence" value="ECO:0007669"/>
    <property type="project" value="TreeGrafter"/>
</dbReference>
<proteinExistence type="predicted"/>
<dbReference type="PANTHER" id="PTHR46797">
    <property type="entry name" value="HTH-TYPE TRANSCRIPTIONAL REGULATOR"/>
    <property type="match status" value="1"/>
</dbReference>
<reference evidence="4" key="1">
    <citation type="submission" date="2016-10" db="EMBL/GenBank/DDBJ databases">
        <authorList>
            <person name="Varghese N."/>
            <person name="Submissions S."/>
        </authorList>
    </citation>
    <scope>NUCLEOTIDE SEQUENCE [LARGE SCALE GENOMIC DNA]</scope>
    <source>
        <strain evidence="4">NRRL B-59562</strain>
    </source>
</reference>
<dbReference type="Proteomes" id="UP000243778">
    <property type="component" value="Unassembled WGS sequence"/>
</dbReference>
<dbReference type="EMBL" id="FNNU01000002">
    <property type="protein sequence ID" value="SDW95594.1"/>
    <property type="molecule type" value="Genomic_DNA"/>
</dbReference>
<protein>
    <submittedName>
        <fullName evidence="3">Transcriptional regulator, contains XRE-family HTH domain</fullName>
    </submittedName>
</protein>
<dbReference type="OrthoDB" id="6891141at2"/>
<evidence type="ECO:0000259" key="2">
    <source>
        <dbReference type="PROSITE" id="PS50943"/>
    </source>
</evidence>
<feature type="domain" description="HTH cro/C1-type" evidence="2">
    <location>
        <begin position="14"/>
        <end position="68"/>
    </location>
</feature>
<dbReference type="InterPro" id="IPR010982">
    <property type="entry name" value="Lambda_DNA-bd_dom_sf"/>
</dbReference>
<evidence type="ECO:0000313" key="4">
    <source>
        <dbReference type="Proteomes" id="UP000243778"/>
    </source>
</evidence>
<dbReference type="Gene3D" id="1.10.260.40">
    <property type="entry name" value="lambda repressor-like DNA-binding domains"/>
    <property type="match status" value="1"/>
</dbReference>
<dbReference type="InterPro" id="IPR001387">
    <property type="entry name" value="Cro/C1-type_HTH"/>
</dbReference>
<dbReference type="Pfam" id="PF01381">
    <property type="entry name" value="HTH_3"/>
    <property type="match status" value="1"/>
</dbReference>
<accession>A0A1H2XT03</accession>
<dbReference type="GO" id="GO:0003700">
    <property type="term" value="F:DNA-binding transcription factor activity"/>
    <property type="evidence" value="ECO:0007669"/>
    <property type="project" value="TreeGrafter"/>
</dbReference>
<dbReference type="GO" id="GO:0003677">
    <property type="term" value="F:DNA binding"/>
    <property type="evidence" value="ECO:0007669"/>
    <property type="project" value="UniProtKB-KW"/>
</dbReference>
<gene>
    <name evidence="3" type="ORF">SAMN05216287_2003</name>
</gene>
<sequence length="117" mass="12568">MKDKGIASEVGAAIAALRKQQRLTQAQVAESINVEKETVSRIETGVISPSLARLRQIADVLGCTPADLFRPGSPDALDQAHKIVELLQGLNENERAMVVRVVGEVAGALRQRPCKEA</sequence>
<evidence type="ECO:0000256" key="1">
    <source>
        <dbReference type="ARBA" id="ARBA00023125"/>
    </source>
</evidence>
<evidence type="ECO:0000313" key="3">
    <source>
        <dbReference type="EMBL" id="SDW95594.1"/>
    </source>
</evidence>
<dbReference type="PROSITE" id="PS50943">
    <property type="entry name" value="HTH_CROC1"/>
    <property type="match status" value="1"/>
</dbReference>
<dbReference type="SUPFAM" id="SSF47413">
    <property type="entry name" value="lambda repressor-like DNA-binding domains"/>
    <property type="match status" value="1"/>
</dbReference>
<dbReference type="CDD" id="cd00093">
    <property type="entry name" value="HTH_XRE"/>
    <property type="match status" value="1"/>
</dbReference>
<keyword evidence="1" id="KW-0238">DNA-binding</keyword>